<gene>
    <name evidence="1" type="ORF">DSCA_54140</name>
</gene>
<organism evidence="1 2">
    <name type="scientific">Desulfosarcina alkanivorans</name>
    <dbReference type="NCBI Taxonomy" id="571177"/>
    <lineage>
        <taxon>Bacteria</taxon>
        <taxon>Pseudomonadati</taxon>
        <taxon>Thermodesulfobacteriota</taxon>
        <taxon>Desulfobacteria</taxon>
        <taxon>Desulfobacterales</taxon>
        <taxon>Desulfosarcinaceae</taxon>
        <taxon>Desulfosarcina</taxon>
    </lineage>
</organism>
<accession>A0A5K7YYS4</accession>
<dbReference type="AlphaFoldDB" id="A0A5K7YYS4"/>
<evidence type="ECO:0000313" key="1">
    <source>
        <dbReference type="EMBL" id="BBO71484.1"/>
    </source>
</evidence>
<evidence type="ECO:0000313" key="2">
    <source>
        <dbReference type="Proteomes" id="UP000427906"/>
    </source>
</evidence>
<protein>
    <submittedName>
        <fullName evidence="1">Uncharacterized protein</fullName>
    </submittedName>
</protein>
<proteinExistence type="predicted"/>
<reference evidence="1 2" key="1">
    <citation type="submission" date="2019-11" db="EMBL/GenBank/DDBJ databases">
        <title>Comparative genomics of hydrocarbon-degrading Desulfosarcina strains.</title>
        <authorList>
            <person name="Watanabe M."/>
            <person name="Kojima H."/>
            <person name="Fukui M."/>
        </authorList>
    </citation>
    <scope>NUCLEOTIDE SEQUENCE [LARGE SCALE GENOMIC DNA]</scope>
    <source>
        <strain evidence="1 2">PL12</strain>
    </source>
</reference>
<name>A0A5K7YYS4_9BACT</name>
<keyword evidence="2" id="KW-1185">Reference proteome</keyword>
<dbReference type="EMBL" id="AP021874">
    <property type="protein sequence ID" value="BBO71484.1"/>
    <property type="molecule type" value="Genomic_DNA"/>
</dbReference>
<dbReference type="Proteomes" id="UP000427906">
    <property type="component" value="Chromosome"/>
</dbReference>
<dbReference type="KEGG" id="dalk:DSCA_54140"/>
<sequence length="49" mass="5485">MPTVLGSQTPRCGPILQAGAETHNLSVTHKEEYKWTEKNKEEGFHAADF</sequence>